<evidence type="ECO:0000313" key="1">
    <source>
        <dbReference type="EMBL" id="GMR40964.1"/>
    </source>
</evidence>
<sequence>ITGIGYGNKACCRIIRRGPCMRWPKGRIDGREVELAFDPVAVHVSRVGLGAEDARGIRFDNSVRD</sequence>
<dbReference type="AlphaFoldDB" id="A0AAN4ZKE0"/>
<comment type="caution">
    <text evidence="1">The sequence shown here is derived from an EMBL/GenBank/DDBJ whole genome shotgun (WGS) entry which is preliminary data.</text>
</comment>
<name>A0AAN4ZKE0_9BILA</name>
<accession>A0AAN4ZKE0</accession>
<feature type="non-terminal residue" evidence="1">
    <location>
        <position position="65"/>
    </location>
</feature>
<dbReference type="Proteomes" id="UP001328107">
    <property type="component" value="Unassembled WGS sequence"/>
</dbReference>
<keyword evidence="2" id="KW-1185">Reference proteome</keyword>
<feature type="non-terminal residue" evidence="1">
    <location>
        <position position="1"/>
    </location>
</feature>
<protein>
    <submittedName>
        <fullName evidence="1">Uncharacterized protein</fullName>
    </submittedName>
</protein>
<evidence type="ECO:0000313" key="2">
    <source>
        <dbReference type="Proteomes" id="UP001328107"/>
    </source>
</evidence>
<reference evidence="2" key="1">
    <citation type="submission" date="2022-10" db="EMBL/GenBank/DDBJ databases">
        <title>Genome assembly of Pristionchus species.</title>
        <authorList>
            <person name="Yoshida K."/>
            <person name="Sommer R.J."/>
        </authorList>
    </citation>
    <scope>NUCLEOTIDE SEQUENCE [LARGE SCALE GENOMIC DNA]</scope>
    <source>
        <strain evidence="2">RS5460</strain>
    </source>
</reference>
<proteinExistence type="predicted"/>
<gene>
    <name evidence="1" type="ORF">PMAYCL1PPCAC_11159</name>
</gene>
<organism evidence="1 2">
    <name type="scientific">Pristionchus mayeri</name>
    <dbReference type="NCBI Taxonomy" id="1317129"/>
    <lineage>
        <taxon>Eukaryota</taxon>
        <taxon>Metazoa</taxon>
        <taxon>Ecdysozoa</taxon>
        <taxon>Nematoda</taxon>
        <taxon>Chromadorea</taxon>
        <taxon>Rhabditida</taxon>
        <taxon>Rhabditina</taxon>
        <taxon>Diplogasteromorpha</taxon>
        <taxon>Diplogasteroidea</taxon>
        <taxon>Neodiplogasteridae</taxon>
        <taxon>Pristionchus</taxon>
    </lineage>
</organism>
<dbReference type="EMBL" id="BTRK01000003">
    <property type="protein sequence ID" value="GMR40964.1"/>
    <property type="molecule type" value="Genomic_DNA"/>
</dbReference>